<evidence type="ECO:0000313" key="2">
    <source>
        <dbReference type="EMBL" id="SDD83455.1"/>
    </source>
</evidence>
<keyword evidence="3" id="KW-1185">Reference proteome</keyword>
<protein>
    <recommendedName>
        <fullName evidence="4">Cytochrome c domain-containing protein</fullName>
    </recommendedName>
</protein>
<evidence type="ECO:0000313" key="3">
    <source>
        <dbReference type="Proteomes" id="UP000199603"/>
    </source>
</evidence>
<gene>
    <name evidence="2" type="ORF">SAMN04488509_10851</name>
</gene>
<dbReference type="EMBL" id="FNAG01000008">
    <property type="protein sequence ID" value="SDD83455.1"/>
    <property type="molecule type" value="Genomic_DNA"/>
</dbReference>
<feature type="signal peptide" evidence="1">
    <location>
        <begin position="1"/>
        <end position="24"/>
    </location>
</feature>
<accession>A0A1G6Y1F6</accession>
<evidence type="ECO:0000256" key="1">
    <source>
        <dbReference type="SAM" id="SignalP"/>
    </source>
</evidence>
<dbReference type="AlphaFoldDB" id="A0A1G6Y1F6"/>
<keyword evidence="1" id="KW-0732">Signal</keyword>
<sequence>MNSLKLLPVLLALLLGGYAQLALAWPAGANAVSTQPLGSDCEDLSDIPITYGMQYDLPGSGLPGPIRDIHDVWLSGGCVGCHNASNASNAGDLQLDDPQIGGLSLVNEASNRDPNALRVRPRNPEASLLYAQINCTPPPTEQFMPPPDGDVLVRIPRVLRAAVYDWIAQGARGFDEDGFPLSDVIFRDGHESQRFQRNVALGR</sequence>
<feature type="chain" id="PRO_5011608772" description="Cytochrome c domain-containing protein" evidence="1">
    <location>
        <begin position="25"/>
        <end position="203"/>
    </location>
</feature>
<evidence type="ECO:0008006" key="4">
    <source>
        <dbReference type="Google" id="ProtNLM"/>
    </source>
</evidence>
<reference evidence="2 3" key="1">
    <citation type="submission" date="2016-10" db="EMBL/GenBank/DDBJ databases">
        <authorList>
            <person name="de Groot N.N."/>
        </authorList>
    </citation>
    <scope>NUCLEOTIDE SEQUENCE [LARGE SCALE GENOMIC DNA]</scope>
    <source>
        <strain evidence="2 3">DSM 16957</strain>
    </source>
</reference>
<name>A0A1G6Y1F6_9GAMM</name>
<proteinExistence type="predicted"/>
<organism evidence="2 3">
    <name type="scientific">Aquimonas voraii</name>
    <dbReference type="NCBI Taxonomy" id="265719"/>
    <lineage>
        <taxon>Bacteria</taxon>
        <taxon>Pseudomonadati</taxon>
        <taxon>Pseudomonadota</taxon>
        <taxon>Gammaproteobacteria</taxon>
        <taxon>Lysobacterales</taxon>
        <taxon>Lysobacteraceae</taxon>
        <taxon>Aquimonas</taxon>
    </lineage>
</organism>
<dbReference type="STRING" id="265719.SAMN04488509_10851"/>
<dbReference type="Proteomes" id="UP000199603">
    <property type="component" value="Unassembled WGS sequence"/>
</dbReference>